<reference evidence="2" key="1">
    <citation type="submission" date="2015-01" db="EMBL/GenBank/DDBJ databases">
        <authorList>
            <person name="Aksoy S."/>
            <person name="Warren W."/>
            <person name="Wilson R.K."/>
        </authorList>
    </citation>
    <scope>NUCLEOTIDE SEQUENCE [LARGE SCALE GENOMIC DNA]</scope>
    <source>
        <strain evidence="2">IAEA</strain>
    </source>
</reference>
<sequence length="185" mass="20760">MKYCQPITIQLGTPSSVGMRTATLQPKRKDNRGIYEFDSHGVSADDGNGNVVSANTVTDNFNNRKVGVSDFHKDLVMASLSTICATTYSPGLISDAADVILKTAASMPRIGLRLERKSRLGNGFFMNKRDHHVNDNLSLEKCLCIAPGKEYKKNNILKSRRQFPLWQCLTFMQVKNYKTDFNSYK</sequence>
<dbReference type="EMBL" id="JXJN01023375">
    <property type="status" value="NOT_ANNOTATED_CDS"/>
    <property type="molecule type" value="Genomic_DNA"/>
</dbReference>
<evidence type="ECO:0000313" key="2">
    <source>
        <dbReference type="Proteomes" id="UP000092460"/>
    </source>
</evidence>
<dbReference type="EMBL" id="JXJN01023376">
    <property type="status" value="NOT_ANNOTATED_CDS"/>
    <property type="molecule type" value="Genomic_DNA"/>
</dbReference>
<evidence type="ECO:0000313" key="1">
    <source>
        <dbReference type="EnsemblMetazoa" id="GPPI045530-PA"/>
    </source>
</evidence>
<dbReference type="AlphaFoldDB" id="A0A1B0C012"/>
<organism evidence="1 2">
    <name type="scientific">Glossina palpalis gambiensis</name>
    <dbReference type="NCBI Taxonomy" id="67801"/>
    <lineage>
        <taxon>Eukaryota</taxon>
        <taxon>Metazoa</taxon>
        <taxon>Ecdysozoa</taxon>
        <taxon>Arthropoda</taxon>
        <taxon>Hexapoda</taxon>
        <taxon>Insecta</taxon>
        <taxon>Pterygota</taxon>
        <taxon>Neoptera</taxon>
        <taxon>Endopterygota</taxon>
        <taxon>Diptera</taxon>
        <taxon>Brachycera</taxon>
        <taxon>Muscomorpha</taxon>
        <taxon>Hippoboscoidea</taxon>
        <taxon>Glossinidae</taxon>
        <taxon>Glossina</taxon>
    </lineage>
</organism>
<reference evidence="1" key="2">
    <citation type="submission" date="2020-05" db="UniProtKB">
        <authorList>
            <consortium name="EnsemblMetazoa"/>
        </authorList>
    </citation>
    <scope>IDENTIFICATION</scope>
    <source>
        <strain evidence="1">IAEA</strain>
    </source>
</reference>
<dbReference type="EMBL" id="JXJN01023377">
    <property type="status" value="NOT_ANNOTATED_CDS"/>
    <property type="molecule type" value="Genomic_DNA"/>
</dbReference>
<protein>
    <submittedName>
        <fullName evidence="1">Uncharacterized protein</fullName>
    </submittedName>
</protein>
<accession>A0A1B0C012</accession>
<proteinExistence type="predicted"/>
<dbReference type="EnsemblMetazoa" id="GPPI045530-RA">
    <property type="protein sequence ID" value="GPPI045530-PA"/>
    <property type="gene ID" value="GPPI045530"/>
</dbReference>
<dbReference type="Proteomes" id="UP000092460">
    <property type="component" value="Unassembled WGS sequence"/>
</dbReference>
<keyword evidence="2" id="KW-1185">Reference proteome</keyword>
<dbReference type="VEuPathDB" id="VectorBase:GPPI045530"/>
<name>A0A1B0C012_9MUSC</name>